<dbReference type="SUPFAM" id="SSF48371">
    <property type="entry name" value="ARM repeat"/>
    <property type="match status" value="1"/>
</dbReference>
<evidence type="ECO:0000256" key="1">
    <source>
        <dbReference type="ARBA" id="ARBA00049983"/>
    </source>
</evidence>
<dbReference type="PANTHER" id="PTHR13347:SF1">
    <property type="entry name" value="HEAT REPEAT-CONTAINING PROTEIN 3"/>
    <property type="match status" value="1"/>
</dbReference>
<proteinExistence type="inferred from homology"/>
<name>A0A3M6VAA4_9STRA</name>
<dbReference type="GO" id="GO:0051082">
    <property type="term" value="F:unfolded protein binding"/>
    <property type="evidence" value="ECO:0007669"/>
    <property type="project" value="TreeGrafter"/>
</dbReference>
<evidence type="ECO:0000313" key="5">
    <source>
        <dbReference type="Proteomes" id="UP000282087"/>
    </source>
</evidence>
<dbReference type="Proteomes" id="UP000282087">
    <property type="component" value="Unassembled WGS sequence"/>
</dbReference>
<dbReference type="GO" id="GO:0006606">
    <property type="term" value="P:protein import into nucleus"/>
    <property type="evidence" value="ECO:0007669"/>
    <property type="project" value="TreeGrafter"/>
</dbReference>
<dbReference type="InterPro" id="IPR057990">
    <property type="entry name" value="TPR_SYO1"/>
</dbReference>
<sequence length="649" mass="71208">MGKAKKLRSITHKKRAQLTGSPSTEELQELQSMDLSTLAADEAQLFKGLVDLQGAVREATCVALATMFGDTESDEVEMKSRRKLQRMVDAGLLTKLIPRVVDPLPMVRQHALGALRNMSVTGGLELCEVMTTQNVVTPLVKVITENTTDKILSGNGDLRAVQLLEQAVALLSNLCESCQAAINELTQGQLLPPIFKIAALARAHSALHLETLKLLLLISEGNAQLNDVIGANMRYQQTIVELIQAPSDQLTLQVRLEAVGIAINLQTIMQVEENVARVMPVLEAALAYDAVNVVQMAQQASENYELSQKSLLEDENVEDDTFVSEEQHIMTAQMKVRMWRDSVHTLTLALELVAELAVSGGDNDNEDEWGSDEEDAMEEYAASHMDMDAGIDANGSPVLKLLGRSRVFPLCVTILQGLVSIPQLPTKTIRNDFEKMRIRVCNAVNNLLLNVSWEVLGEDVVPQIFCNLCALYGNLNREVEAASEAPTAFSLESSATNDLEVAVTAAILSALRRSSSEDRHLAVAAEDAQLILNCATHGRSAESRLNAIGVIGCRGRKGGCRTALVSRLDDSSLEVVVETLNAIFDVYDDEEFDDAFRALNFLGALERTSSALKSKLKAEQKQLDRTLVAHVKETRLNLLRFIKYKKKHL</sequence>
<dbReference type="Gene3D" id="1.25.10.10">
    <property type="entry name" value="Leucine-rich Repeat Variant"/>
    <property type="match status" value="1"/>
</dbReference>
<evidence type="ECO:0000259" key="3">
    <source>
        <dbReference type="Pfam" id="PF25567"/>
    </source>
</evidence>
<reference evidence="4 5" key="1">
    <citation type="submission" date="2018-06" db="EMBL/GenBank/DDBJ databases">
        <title>Comparative genomics of downy mildews reveals potential adaptations to biotrophy.</title>
        <authorList>
            <person name="Fletcher K."/>
            <person name="Klosterman S.J."/>
            <person name="Derevnina L."/>
            <person name="Martin F."/>
            <person name="Koike S."/>
            <person name="Reyes Chin-Wo S."/>
            <person name="Mou B."/>
            <person name="Michelmore R."/>
        </authorList>
    </citation>
    <scope>NUCLEOTIDE SEQUENCE [LARGE SCALE GENOMIC DNA]</scope>
    <source>
        <strain evidence="4 5">R14</strain>
    </source>
</reference>
<protein>
    <recommendedName>
        <fullName evidence="3">SYO1-like TPR repeats domain-containing protein</fullName>
    </recommendedName>
</protein>
<feature type="region of interest" description="Disordered" evidence="2">
    <location>
        <begin position="1"/>
        <end position="25"/>
    </location>
</feature>
<gene>
    <name evidence="4" type="ORF">DD238_006597</name>
</gene>
<dbReference type="GO" id="GO:0042273">
    <property type="term" value="P:ribosomal large subunit biogenesis"/>
    <property type="evidence" value="ECO:0007669"/>
    <property type="project" value="TreeGrafter"/>
</dbReference>
<feature type="compositionally biased region" description="Basic residues" evidence="2">
    <location>
        <begin position="1"/>
        <end position="16"/>
    </location>
</feature>
<accession>A0A3M6VAA4</accession>
<dbReference type="AlphaFoldDB" id="A0A3M6VAA4"/>
<dbReference type="Pfam" id="PF25567">
    <property type="entry name" value="TPR_SYO1"/>
    <property type="match status" value="1"/>
</dbReference>
<evidence type="ECO:0000313" key="4">
    <source>
        <dbReference type="EMBL" id="RMX63307.1"/>
    </source>
</evidence>
<comment type="similarity">
    <text evidence="1">Belongs to the nuclear import and ribosome assembly adapter family.</text>
</comment>
<dbReference type="STRING" id="542832.A0A3M6VAA4"/>
<organism evidence="4 5">
    <name type="scientific">Peronospora effusa</name>
    <dbReference type="NCBI Taxonomy" id="542832"/>
    <lineage>
        <taxon>Eukaryota</taxon>
        <taxon>Sar</taxon>
        <taxon>Stramenopiles</taxon>
        <taxon>Oomycota</taxon>
        <taxon>Peronosporomycetes</taxon>
        <taxon>Peronosporales</taxon>
        <taxon>Peronosporaceae</taxon>
        <taxon>Peronospora</taxon>
    </lineage>
</organism>
<dbReference type="PANTHER" id="PTHR13347">
    <property type="entry name" value="HEAT REPEAT-CONTAINING PROTEIN 3"/>
    <property type="match status" value="1"/>
</dbReference>
<feature type="domain" description="SYO1-like TPR repeats" evidence="3">
    <location>
        <begin position="425"/>
        <end position="647"/>
    </location>
</feature>
<evidence type="ECO:0000256" key="2">
    <source>
        <dbReference type="SAM" id="MobiDB-lite"/>
    </source>
</evidence>
<dbReference type="EMBL" id="QLLG01000423">
    <property type="protein sequence ID" value="RMX63307.1"/>
    <property type="molecule type" value="Genomic_DNA"/>
</dbReference>
<dbReference type="InterPro" id="IPR052616">
    <property type="entry name" value="SYO1-like"/>
</dbReference>
<dbReference type="InterPro" id="IPR016024">
    <property type="entry name" value="ARM-type_fold"/>
</dbReference>
<keyword evidence="5" id="KW-1185">Reference proteome</keyword>
<comment type="caution">
    <text evidence="4">The sequence shown here is derived from an EMBL/GenBank/DDBJ whole genome shotgun (WGS) entry which is preliminary data.</text>
</comment>
<dbReference type="InterPro" id="IPR011989">
    <property type="entry name" value="ARM-like"/>
</dbReference>